<dbReference type="Proteomes" id="UP001595636">
    <property type="component" value="Unassembled WGS sequence"/>
</dbReference>
<evidence type="ECO:0000313" key="2">
    <source>
        <dbReference type="Proteomes" id="UP001595636"/>
    </source>
</evidence>
<gene>
    <name evidence="1" type="ORF">ACFOKJ_14670</name>
</gene>
<accession>A0ABV7TXB0</accession>
<protein>
    <submittedName>
        <fullName evidence="1">Sporulation protein</fullName>
    </submittedName>
</protein>
<dbReference type="InterPro" id="IPR009776">
    <property type="entry name" value="Spore_0_M"/>
</dbReference>
<dbReference type="RefSeq" id="WP_390280928.1">
    <property type="nucleotide sequence ID" value="NZ_JBHRYH010000045.1"/>
</dbReference>
<keyword evidence="2" id="KW-1185">Reference proteome</keyword>
<sequence>MFKKLLASIGVGGAKAGTQLGKPRQCPGDGK</sequence>
<organism evidence="1 2">
    <name type="scientific">Vogesella amnigena</name>
    <dbReference type="NCBI Taxonomy" id="1507449"/>
    <lineage>
        <taxon>Bacteria</taxon>
        <taxon>Pseudomonadati</taxon>
        <taxon>Pseudomonadota</taxon>
        <taxon>Betaproteobacteria</taxon>
        <taxon>Neisseriales</taxon>
        <taxon>Chromobacteriaceae</taxon>
        <taxon>Vogesella</taxon>
    </lineage>
</organism>
<dbReference type="EMBL" id="JBHRYH010000045">
    <property type="protein sequence ID" value="MFC3627359.1"/>
    <property type="molecule type" value="Genomic_DNA"/>
</dbReference>
<reference evidence="2" key="1">
    <citation type="journal article" date="2019" name="Int. J. Syst. Evol. Microbiol.">
        <title>The Global Catalogue of Microorganisms (GCM) 10K type strain sequencing project: providing services to taxonomists for standard genome sequencing and annotation.</title>
        <authorList>
            <consortium name="The Broad Institute Genomics Platform"/>
            <consortium name="The Broad Institute Genome Sequencing Center for Infectious Disease"/>
            <person name="Wu L."/>
            <person name="Ma J."/>
        </authorList>
    </citation>
    <scope>NUCLEOTIDE SEQUENCE [LARGE SCALE GENOMIC DNA]</scope>
    <source>
        <strain evidence="2">KCTC 42195</strain>
    </source>
</reference>
<evidence type="ECO:0000313" key="1">
    <source>
        <dbReference type="EMBL" id="MFC3627359.1"/>
    </source>
</evidence>
<comment type="caution">
    <text evidence="1">The sequence shown here is derived from an EMBL/GenBank/DDBJ whole genome shotgun (WGS) entry which is preliminary data.</text>
</comment>
<proteinExistence type="predicted"/>
<dbReference type="Pfam" id="PF07070">
    <property type="entry name" value="Spo0M"/>
    <property type="match status" value="1"/>
</dbReference>
<name>A0ABV7TXB0_9NEIS</name>